<name>A0A0M3IMS2_ASCLU</name>
<keyword evidence="1" id="KW-1185">Reference proteome</keyword>
<dbReference type="WBParaSite" id="ALUE_0002005001-mRNA-1">
    <property type="protein sequence ID" value="ALUE_0002005001-mRNA-1"/>
    <property type="gene ID" value="ALUE_0002005001"/>
</dbReference>
<protein>
    <submittedName>
        <fullName evidence="2">39S ribosomal protein L52, mitochondrial</fullName>
    </submittedName>
</protein>
<accession>A0A0M3IMS2</accession>
<evidence type="ECO:0000313" key="2">
    <source>
        <dbReference type="WBParaSite" id="ALUE_0002005001-mRNA-1"/>
    </source>
</evidence>
<dbReference type="Proteomes" id="UP000036681">
    <property type="component" value="Unplaced"/>
</dbReference>
<organism evidence="1 2">
    <name type="scientific">Ascaris lumbricoides</name>
    <name type="common">Giant roundworm</name>
    <dbReference type="NCBI Taxonomy" id="6252"/>
    <lineage>
        <taxon>Eukaryota</taxon>
        <taxon>Metazoa</taxon>
        <taxon>Ecdysozoa</taxon>
        <taxon>Nematoda</taxon>
        <taxon>Chromadorea</taxon>
        <taxon>Rhabditida</taxon>
        <taxon>Spirurina</taxon>
        <taxon>Ascaridomorpha</taxon>
        <taxon>Ascaridoidea</taxon>
        <taxon>Ascarididae</taxon>
        <taxon>Ascaris</taxon>
    </lineage>
</organism>
<evidence type="ECO:0000313" key="1">
    <source>
        <dbReference type="Proteomes" id="UP000036681"/>
    </source>
</evidence>
<reference evidence="2" key="1">
    <citation type="submission" date="2017-02" db="UniProtKB">
        <authorList>
            <consortium name="WormBaseParasite"/>
        </authorList>
    </citation>
    <scope>IDENTIFICATION</scope>
</reference>
<sequence length="118" mass="13560">MVSLATTQGWRNSVAQLGRGLIDLPWTHQSLLYSTTYVPINMHTASPKLHQETTLQQFAVNRRICDDGSIIYNKTLSMEIRENKMMKREAVERKMENIIEIMRSTKKFIGSGDETKAE</sequence>
<dbReference type="AlphaFoldDB" id="A0A0M3IMS2"/>
<proteinExistence type="predicted"/>